<evidence type="ECO:0000313" key="3">
    <source>
        <dbReference type="EMBL" id="KAG7666015.1"/>
    </source>
</evidence>
<feature type="compositionally biased region" description="Basic and acidic residues" evidence="1">
    <location>
        <begin position="202"/>
        <end position="211"/>
    </location>
</feature>
<dbReference type="GO" id="GO:0005789">
    <property type="term" value="C:endoplasmic reticulum membrane"/>
    <property type="evidence" value="ECO:0007669"/>
    <property type="project" value="TreeGrafter"/>
</dbReference>
<accession>A0A8J5QW29</accession>
<dbReference type="RefSeq" id="XP_049266247.1">
    <property type="nucleotide sequence ID" value="XM_049408437.1"/>
</dbReference>
<keyword evidence="2" id="KW-1133">Transmembrane helix</keyword>
<feature type="transmembrane region" description="Helical" evidence="2">
    <location>
        <begin position="63"/>
        <end position="82"/>
    </location>
</feature>
<name>A0A8J5QW29_9ASCO</name>
<keyword evidence="2" id="KW-0812">Transmembrane</keyword>
<dbReference type="OrthoDB" id="5229808at2759"/>
<protein>
    <submittedName>
        <fullName evidence="3">SHR3</fullName>
    </submittedName>
</protein>
<organism evidence="3 4">
    <name type="scientific">[Candida] subhashii</name>
    <dbReference type="NCBI Taxonomy" id="561895"/>
    <lineage>
        <taxon>Eukaryota</taxon>
        <taxon>Fungi</taxon>
        <taxon>Dikarya</taxon>
        <taxon>Ascomycota</taxon>
        <taxon>Saccharomycotina</taxon>
        <taxon>Pichiomycetes</taxon>
        <taxon>Debaryomycetaceae</taxon>
        <taxon>Spathaspora</taxon>
    </lineage>
</organism>
<dbReference type="PANTHER" id="PTHR28228:SF1">
    <property type="entry name" value="SECRETORY COMPONENT PROTEIN SHR3"/>
    <property type="match status" value="1"/>
</dbReference>
<keyword evidence="4" id="KW-1185">Reference proteome</keyword>
<evidence type="ECO:0000256" key="1">
    <source>
        <dbReference type="SAM" id="MobiDB-lite"/>
    </source>
</evidence>
<feature type="transmembrane region" description="Helical" evidence="2">
    <location>
        <begin position="135"/>
        <end position="159"/>
    </location>
</feature>
<dbReference type="PANTHER" id="PTHR28228">
    <property type="entry name" value="SECRETORY COMPONENT PROTEIN SHR3"/>
    <property type="match status" value="1"/>
</dbReference>
<dbReference type="Proteomes" id="UP000694255">
    <property type="component" value="Unassembled WGS sequence"/>
</dbReference>
<dbReference type="GeneID" id="73467246"/>
<dbReference type="GO" id="GO:0051082">
    <property type="term" value="F:unfolded protein binding"/>
    <property type="evidence" value="ECO:0007669"/>
    <property type="project" value="TreeGrafter"/>
</dbReference>
<dbReference type="Pfam" id="PF08229">
    <property type="entry name" value="SHR3_chaperone"/>
    <property type="match status" value="1"/>
</dbReference>
<dbReference type="InterPro" id="IPR013248">
    <property type="entry name" value="Psh3/Shr3"/>
</dbReference>
<feature type="region of interest" description="Disordered" evidence="1">
    <location>
        <begin position="190"/>
        <end position="211"/>
    </location>
</feature>
<evidence type="ECO:0000313" key="4">
    <source>
        <dbReference type="Proteomes" id="UP000694255"/>
    </source>
</evidence>
<proteinExistence type="predicted"/>
<evidence type="ECO:0000256" key="2">
    <source>
        <dbReference type="SAM" id="Phobius"/>
    </source>
</evidence>
<dbReference type="EMBL" id="JAGSYN010000044">
    <property type="protein sequence ID" value="KAG7666015.1"/>
    <property type="molecule type" value="Genomic_DNA"/>
</dbReference>
<dbReference type="SMART" id="SM00786">
    <property type="entry name" value="SHR3_chaperone"/>
    <property type="match status" value="1"/>
</dbReference>
<feature type="transmembrane region" description="Helical" evidence="2">
    <location>
        <begin position="7"/>
        <end position="30"/>
    </location>
</feature>
<dbReference type="PIRSF" id="PIRSF029187">
    <property type="entry name" value="Shr3_AAP_chap"/>
    <property type="match status" value="1"/>
</dbReference>
<gene>
    <name evidence="3" type="ORF">J8A68_000445</name>
</gene>
<reference evidence="3 4" key="1">
    <citation type="journal article" date="2021" name="DNA Res.">
        <title>Genome analysis of Candida subhashii reveals its hybrid nature and dual mitochondrial genome conformations.</title>
        <authorList>
            <person name="Mixao V."/>
            <person name="Hegedusova E."/>
            <person name="Saus E."/>
            <person name="Pryszcz L.P."/>
            <person name="Cillingova A."/>
            <person name="Nosek J."/>
            <person name="Gabaldon T."/>
        </authorList>
    </citation>
    <scope>NUCLEOTIDE SEQUENCE [LARGE SCALE GENOMIC DNA]</scope>
    <source>
        <strain evidence="3 4">CBS 10753</strain>
    </source>
</reference>
<sequence>MMGYRDIVPIGTTLIIGATCFGLGAVYSSLPYDIDTLWRNGGEKAVQASLAHYSQWGNAPMPIHYTLHFVALLGLIGSFIKLYKPNDDAKYFEYGSLGLFMVALIIYLTNLRVGVNSCLTGQWGEVDIVTGINVMAASQVMIVLVLVGVLVLQGGLYYAEWYDNKLKEDFYKQEAQEAAKAAEMQAKQEEEALATGAKTKKKEGDIKKRKS</sequence>
<comment type="caution">
    <text evidence="3">The sequence shown here is derived from an EMBL/GenBank/DDBJ whole genome shotgun (WGS) entry which is preliminary data.</text>
</comment>
<dbReference type="GO" id="GO:0006888">
    <property type="term" value="P:endoplasmic reticulum to Golgi vesicle-mediated transport"/>
    <property type="evidence" value="ECO:0007669"/>
    <property type="project" value="TreeGrafter"/>
</dbReference>
<dbReference type="AlphaFoldDB" id="A0A8J5QW29"/>
<keyword evidence="2" id="KW-0472">Membrane</keyword>
<feature type="transmembrane region" description="Helical" evidence="2">
    <location>
        <begin position="94"/>
        <end position="115"/>
    </location>
</feature>